<keyword evidence="3" id="KW-0539">Nucleus</keyword>
<dbReference type="Proteomes" id="UP000756346">
    <property type="component" value="Unassembled WGS sequence"/>
</dbReference>
<dbReference type="Gene3D" id="3.40.50.720">
    <property type="entry name" value="NAD(P)-binding Rossmann-like Domain"/>
    <property type="match status" value="1"/>
</dbReference>
<dbReference type="GO" id="GO:0008270">
    <property type="term" value="F:zinc ion binding"/>
    <property type="evidence" value="ECO:0007669"/>
    <property type="project" value="InterPro"/>
</dbReference>
<dbReference type="Pfam" id="PF04082">
    <property type="entry name" value="Fungal_trans"/>
    <property type="match status" value="1"/>
</dbReference>
<dbReference type="SUPFAM" id="SSF50129">
    <property type="entry name" value="GroES-like"/>
    <property type="match status" value="1"/>
</dbReference>
<sequence length="1018" mass="112303">MTNQDISHCITTFRVARPHRIVRHRPTVSCSTCRARKLKCDRQQPCGTCQKRGHENSCRYEPAPKQHLVSSSIGGDNQNRIRIELRQMQHVLQGLLNQSGQTQAQAQPIQPGNQVEIPCRQLMESIKRIQDTLEDDGCSRALTTTMDEPRAPDLVFSSFRKATLRDIMAALPSRQVADRTVTAYFNAKHMTVPFIHTHQFRRQYEAFWSEPAAADLLWVSILFSVMAIGAVVLGAKVASTSDPHHPSVYVTMSARCLVAGQYQKAAEFSVEALVVHIHARSIQRSNEDVDLSQLQALALRLAQWRCYHREGEKLMPTVTPFEAEMRRRVWYVIQYYDVLYSLEQGLPPLIHEDTFSTRHPTNVTDDDFDEHVDYLTARPIGEAQPMLPCVCISHLLPILRRIIRHALGLKPCTYSDAMTLEAELETWYASIPPCLRIRPIKETSFTDPNHTVMQRIMLELIYIMGTVLLYRPFLDLMALKDPECQVALNVCRRLAVRSVGVYVEVDCEMQKGGRLYDDQPVASGLSMNDFLMTTIVAPLEFFDCSNLPPDEKASIINLLRTATHLWSKRSVTSTHARESTRLLRLIAAKAQTASQERCQVPYPISSSSVAAATETEHVALQQASSGEGQVHDPAYTPTSSPSFTMSGLTIPETTTALVLPAFNEPLILEKTPTPKTTSVGSVLVRVLSTSVRPHNRAGFSGKSPLSLPVPYNPGDSGVGRVVAVGPDAVAIKPGQLVYLNGFYLARDDPEGTRVLTGLHDGFGDPGQAKLFKQLGGLWRDMAMVPLENAIPLNEKLLVKELGYSFGDLNYIQRLSVAYGGVRAADLRAGGTVIVAPATGHFSGAVAEIAAQIGCKVIALSRSASKLEPLTSRHPRIAALELSGDEKKDVAAIQALAPGGADAYIDVSPPSATASPHHLTVSLAALRPFGRAVLLGMMFDVKVNYMSLMARNVTIKGQHMYTRAELVSLVMMIETGVIKLGKDAGHEIVDRGFSLEEWEEAITVAEKATSWGQQVLIYP</sequence>
<dbReference type="Gene3D" id="3.90.180.10">
    <property type="entry name" value="Medium-chain alcohol dehydrogenases, catalytic domain"/>
    <property type="match status" value="1"/>
</dbReference>
<gene>
    <name evidence="6" type="ORF">B0I36DRAFT_294858</name>
</gene>
<evidence type="ECO:0000259" key="5">
    <source>
        <dbReference type="PROSITE" id="PS50048"/>
    </source>
</evidence>
<dbReference type="CDD" id="cd12148">
    <property type="entry name" value="fungal_TF_MHR"/>
    <property type="match status" value="1"/>
</dbReference>
<evidence type="ECO:0000256" key="2">
    <source>
        <dbReference type="ARBA" id="ARBA00022723"/>
    </source>
</evidence>
<dbReference type="InterPro" id="IPR036864">
    <property type="entry name" value="Zn2-C6_fun-type_DNA-bd_sf"/>
</dbReference>
<proteinExistence type="predicted"/>
<feature type="region of interest" description="Disordered" evidence="4">
    <location>
        <begin position="620"/>
        <end position="647"/>
    </location>
</feature>
<dbReference type="InterPro" id="IPR036291">
    <property type="entry name" value="NAD(P)-bd_dom_sf"/>
</dbReference>
<organism evidence="6 7">
    <name type="scientific">Microdochium trichocladiopsis</name>
    <dbReference type="NCBI Taxonomy" id="1682393"/>
    <lineage>
        <taxon>Eukaryota</taxon>
        <taxon>Fungi</taxon>
        <taxon>Dikarya</taxon>
        <taxon>Ascomycota</taxon>
        <taxon>Pezizomycotina</taxon>
        <taxon>Sordariomycetes</taxon>
        <taxon>Xylariomycetidae</taxon>
        <taxon>Xylariales</taxon>
        <taxon>Microdochiaceae</taxon>
        <taxon>Microdochium</taxon>
    </lineage>
</organism>
<dbReference type="InterPro" id="IPR050613">
    <property type="entry name" value="Sec_Metabolite_Reg"/>
</dbReference>
<evidence type="ECO:0000256" key="4">
    <source>
        <dbReference type="SAM" id="MobiDB-lite"/>
    </source>
</evidence>
<dbReference type="SUPFAM" id="SSF51735">
    <property type="entry name" value="NAD(P)-binding Rossmann-fold domains"/>
    <property type="match status" value="1"/>
</dbReference>
<dbReference type="RefSeq" id="XP_046009922.1">
    <property type="nucleotide sequence ID" value="XM_046151824.1"/>
</dbReference>
<evidence type="ECO:0000256" key="1">
    <source>
        <dbReference type="ARBA" id="ARBA00004123"/>
    </source>
</evidence>
<dbReference type="GO" id="GO:0003677">
    <property type="term" value="F:DNA binding"/>
    <property type="evidence" value="ECO:0007669"/>
    <property type="project" value="InterPro"/>
</dbReference>
<dbReference type="CDD" id="cd05188">
    <property type="entry name" value="MDR"/>
    <property type="match status" value="1"/>
</dbReference>
<dbReference type="GO" id="GO:0000981">
    <property type="term" value="F:DNA-binding transcription factor activity, RNA polymerase II-specific"/>
    <property type="evidence" value="ECO:0007669"/>
    <property type="project" value="InterPro"/>
</dbReference>
<name>A0A9P8Y1C9_9PEZI</name>
<dbReference type="InterPro" id="IPR011032">
    <property type="entry name" value="GroES-like_sf"/>
</dbReference>
<dbReference type="InterPro" id="IPR001138">
    <property type="entry name" value="Zn2Cys6_DnaBD"/>
</dbReference>
<dbReference type="InterPro" id="IPR013154">
    <property type="entry name" value="ADH-like_N"/>
</dbReference>
<dbReference type="EMBL" id="JAGTJQ010000008">
    <property type="protein sequence ID" value="KAH7026705.1"/>
    <property type="molecule type" value="Genomic_DNA"/>
</dbReference>
<dbReference type="SUPFAM" id="SSF57701">
    <property type="entry name" value="Zn2/Cys6 DNA-binding domain"/>
    <property type="match status" value="1"/>
</dbReference>
<dbReference type="PANTHER" id="PTHR31001:SF49">
    <property type="entry name" value="ZN(II)2CYS6 TRANSCRIPTION FACTOR (EUROFUNG)"/>
    <property type="match status" value="1"/>
</dbReference>
<dbReference type="Pfam" id="PF00172">
    <property type="entry name" value="Zn_clus"/>
    <property type="match status" value="1"/>
</dbReference>
<dbReference type="OrthoDB" id="5407715at2759"/>
<feature type="compositionally biased region" description="Polar residues" evidence="4">
    <location>
        <begin position="636"/>
        <end position="647"/>
    </location>
</feature>
<dbReference type="Pfam" id="PF08240">
    <property type="entry name" value="ADH_N"/>
    <property type="match status" value="1"/>
</dbReference>
<comment type="subcellular location">
    <subcellularLocation>
        <location evidence="1">Nucleus</location>
    </subcellularLocation>
</comment>
<dbReference type="CDD" id="cd00067">
    <property type="entry name" value="GAL4"/>
    <property type="match status" value="1"/>
</dbReference>
<accession>A0A9P8Y1C9</accession>
<dbReference type="PROSITE" id="PS50048">
    <property type="entry name" value="ZN2_CY6_FUNGAL_2"/>
    <property type="match status" value="1"/>
</dbReference>
<evidence type="ECO:0000313" key="6">
    <source>
        <dbReference type="EMBL" id="KAH7026705.1"/>
    </source>
</evidence>
<dbReference type="Gene3D" id="4.10.240.10">
    <property type="entry name" value="Zn(2)-C6 fungal-type DNA-binding domain"/>
    <property type="match status" value="1"/>
</dbReference>
<dbReference type="Pfam" id="PF00107">
    <property type="entry name" value="ADH_zinc_N"/>
    <property type="match status" value="1"/>
</dbReference>
<feature type="domain" description="Zn(2)-C6 fungal-type" evidence="5">
    <location>
        <begin position="29"/>
        <end position="60"/>
    </location>
</feature>
<dbReference type="PANTHER" id="PTHR31001">
    <property type="entry name" value="UNCHARACTERIZED TRANSCRIPTIONAL REGULATORY PROTEIN"/>
    <property type="match status" value="1"/>
</dbReference>
<reference evidence="6" key="1">
    <citation type="journal article" date="2021" name="Nat. Commun.">
        <title>Genetic determinants of endophytism in the Arabidopsis root mycobiome.</title>
        <authorList>
            <person name="Mesny F."/>
            <person name="Miyauchi S."/>
            <person name="Thiergart T."/>
            <person name="Pickel B."/>
            <person name="Atanasova L."/>
            <person name="Karlsson M."/>
            <person name="Huettel B."/>
            <person name="Barry K.W."/>
            <person name="Haridas S."/>
            <person name="Chen C."/>
            <person name="Bauer D."/>
            <person name="Andreopoulos W."/>
            <person name="Pangilinan J."/>
            <person name="LaButti K."/>
            <person name="Riley R."/>
            <person name="Lipzen A."/>
            <person name="Clum A."/>
            <person name="Drula E."/>
            <person name="Henrissat B."/>
            <person name="Kohler A."/>
            <person name="Grigoriev I.V."/>
            <person name="Martin F.M."/>
            <person name="Hacquard S."/>
        </authorList>
    </citation>
    <scope>NUCLEOTIDE SEQUENCE</scope>
    <source>
        <strain evidence="6">MPI-CAGE-CH-0230</strain>
    </source>
</reference>
<dbReference type="AlphaFoldDB" id="A0A9P8Y1C9"/>
<evidence type="ECO:0000256" key="3">
    <source>
        <dbReference type="ARBA" id="ARBA00023242"/>
    </source>
</evidence>
<evidence type="ECO:0000313" key="7">
    <source>
        <dbReference type="Proteomes" id="UP000756346"/>
    </source>
</evidence>
<dbReference type="GO" id="GO:0006351">
    <property type="term" value="P:DNA-templated transcription"/>
    <property type="evidence" value="ECO:0007669"/>
    <property type="project" value="InterPro"/>
</dbReference>
<protein>
    <recommendedName>
        <fullName evidence="5">Zn(2)-C6 fungal-type domain-containing protein</fullName>
    </recommendedName>
</protein>
<dbReference type="InterPro" id="IPR007219">
    <property type="entry name" value="XnlR_reg_dom"/>
</dbReference>
<comment type="caution">
    <text evidence="6">The sequence shown here is derived from an EMBL/GenBank/DDBJ whole genome shotgun (WGS) entry which is preliminary data.</text>
</comment>
<dbReference type="InterPro" id="IPR013149">
    <property type="entry name" value="ADH-like_C"/>
</dbReference>
<dbReference type="SMART" id="SM00906">
    <property type="entry name" value="Fungal_trans"/>
    <property type="match status" value="1"/>
</dbReference>
<keyword evidence="2" id="KW-0479">Metal-binding</keyword>
<dbReference type="GO" id="GO:0005634">
    <property type="term" value="C:nucleus"/>
    <property type="evidence" value="ECO:0007669"/>
    <property type="project" value="UniProtKB-SubCell"/>
</dbReference>
<dbReference type="GeneID" id="70181370"/>
<dbReference type="SMART" id="SM00066">
    <property type="entry name" value="GAL4"/>
    <property type="match status" value="1"/>
</dbReference>
<dbReference type="PROSITE" id="PS00463">
    <property type="entry name" value="ZN2_CY6_FUNGAL_1"/>
    <property type="match status" value="1"/>
</dbReference>
<keyword evidence="7" id="KW-1185">Reference proteome</keyword>